<protein>
    <submittedName>
        <fullName evidence="1">Uncharacterized protein</fullName>
    </submittedName>
</protein>
<organism evidence="1 2">
    <name type="scientific">Pseudocercospora musae</name>
    <dbReference type="NCBI Taxonomy" id="113226"/>
    <lineage>
        <taxon>Eukaryota</taxon>
        <taxon>Fungi</taxon>
        <taxon>Dikarya</taxon>
        <taxon>Ascomycota</taxon>
        <taxon>Pezizomycotina</taxon>
        <taxon>Dothideomycetes</taxon>
        <taxon>Dothideomycetidae</taxon>
        <taxon>Mycosphaerellales</taxon>
        <taxon>Mycosphaerellaceae</taxon>
        <taxon>Pseudocercospora</taxon>
    </lineage>
</organism>
<reference evidence="1 2" key="1">
    <citation type="submission" date="2015-07" db="EMBL/GenBank/DDBJ databases">
        <title>Comparative genomics of the Sigatoka disease complex on banana suggests a link between parallel evolutionary changes in Pseudocercospora fijiensis and Pseudocercospora eumusae and increased virulence on the banana host.</title>
        <authorList>
            <person name="Chang T.-C."/>
            <person name="Salvucci A."/>
            <person name="Crous P.W."/>
            <person name="Stergiopoulos I."/>
        </authorList>
    </citation>
    <scope>NUCLEOTIDE SEQUENCE [LARGE SCALE GENOMIC DNA]</scope>
    <source>
        <strain evidence="1 2">CBS 116634</strain>
    </source>
</reference>
<evidence type="ECO:0000313" key="2">
    <source>
        <dbReference type="Proteomes" id="UP000073492"/>
    </source>
</evidence>
<name>A0A139IUY0_9PEZI</name>
<keyword evidence="2" id="KW-1185">Reference proteome</keyword>
<dbReference type="Proteomes" id="UP000073492">
    <property type="component" value="Unassembled WGS sequence"/>
</dbReference>
<sequence>MHVQNSMPPYMIANEAEGVGPFNAESGNTRGHVDNLAKHLTIDMTQRHQPISFEVLVAKFSEHVNVQKAMNIVPLLQRQAGIIVYVVDDLGIGLLLITFNGWNCPRWVMVAMKHLLRYTRNCTDFIISRPTQYFPVIR</sequence>
<gene>
    <name evidence="1" type="ORF">AC579_2252</name>
</gene>
<comment type="caution">
    <text evidence="1">The sequence shown here is derived from an EMBL/GenBank/DDBJ whole genome shotgun (WGS) entry which is preliminary data.</text>
</comment>
<evidence type="ECO:0000313" key="1">
    <source>
        <dbReference type="EMBL" id="KXT18535.1"/>
    </source>
</evidence>
<dbReference type="EMBL" id="LFZO01000006">
    <property type="protein sequence ID" value="KXT18535.1"/>
    <property type="molecule type" value="Genomic_DNA"/>
</dbReference>
<proteinExistence type="predicted"/>
<dbReference type="OrthoDB" id="5399138at2759"/>
<accession>A0A139IUY0</accession>
<dbReference type="AlphaFoldDB" id="A0A139IUY0"/>